<evidence type="ECO:0000256" key="2">
    <source>
        <dbReference type="ARBA" id="ARBA00022771"/>
    </source>
</evidence>
<organism evidence="5 6">
    <name type="scientific">Paragonimus westermani</name>
    <dbReference type="NCBI Taxonomy" id="34504"/>
    <lineage>
        <taxon>Eukaryota</taxon>
        <taxon>Metazoa</taxon>
        <taxon>Spiralia</taxon>
        <taxon>Lophotrochozoa</taxon>
        <taxon>Platyhelminthes</taxon>
        <taxon>Trematoda</taxon>
        <taxon>Digenea</taxon>
        <taxon>Plagiorchiida</taxon>
        <taxon>Troglotremata</taxon>
        <taxon>Troglotrematidae</taxon>
        <taxon>Paragonimus</taxon>
    </lineage>
</organism>
<keyword evidence="2" id="KW-0863">Zinc-finger</keyword>
<dbReference type="GO" id="GO:0005634">
    <property type="term" value="C:nucleus"/>
    <property type="evidence" value="ECO:0007669"/>
    <property type="project" value="TreeGrafter"/>
</dbReference>
<evidence type="ECO:0000256" key="1">
    <source>
        <dbReference type="ARBA" id="ARBA00022723"/>
    </source>
</evidence>
<dbReference type="Pfam" id="PF13771">
    <property type="entry name" value="zf-HC5HC2H"/>
    <property type="match status" value="1"/>
</dbReference>
<keyword evidence="3" id="KW-0862">Zinc</keyword>
<dbReference type="InterPro" id="IPR034732">
    <property type="entry name" value="EPHD"/>
</dbReference>
<protein>
    <recommendedName>
        <fullName evidence="4">PHD-type domain-containing protein</fullName>
    </recommendedName>
</protein>
<dbReference type="AlphaFoldDB" id="A0A5J4N595"/>
<dbReference type="Proteomes" id="UP000324629">
    <property type="component" value="Unassembled WGS sequence"/>
</dbReference>
<comment type="caution">
    <text evidence="5">The sequence shown here is derived from an EMBL/GenBank/DDBJ whole genome shotgun (WGS) entry which is preliminary data.</text>
</comment>
<dbReference type="InterPro" id="IPR036280">
    <property type="entry name" value="Multihaem_cyt_sf"/>
</dbReference>
<keyword evidence="6" id="KW-1185">Reference proteome</keyword>
<name>A0A5J4N595_9TREM</name>
<sequence length="167" mass="18497">MSRNELAGGRAIQYKNWGEGMPRRKSRVVVPPGSCALCHKTENHPLLGDLLEKNDLKFHSNCIFASSGLYQEKTDGRTNREYIEGFHIEAIQREIRRGKSLLCAQCHSPGACVGCVVVSCPSSFHLPCLTKAGGITIFEGPFPSYCKRHAPKQVSLFVAQGFPVYKM</sequence>
<dbReference type="GO" id="GO:0008270">
    <property type="term" value="F:zinc ion binding"/>
    <property type="evidence" value="ECO:0007669"/>
    <property type="project" value="UniProtKB-KW"/>
</dbReference>
<dbReference type="PANTHER" id="PTHR12420">
    <property type="entry name" value="PHD FINGER PROTEIN"/>
    <property type="match status" value="1"/>
</dbReference>
<evidence type="ECO:0000259" key="4">
    <source>
        <dbReference type="PROSITE" id="PS51805"/>
    </source>
</evidence>
<evidence type="ECO:0000256" key="3">
    <source>
        <dbReference type="ARBA" id="ARBA00022833"/>
    </source>
</evidence>
<dbReference type="PROSITE" id="PS51805">
    <property type="entry name" value="EPHD"/>
    <property type="match status" value="1"/>
</dbReference>
<accession>A0A5J4N595</accession>
<proteinExistence type="predicted"/>
<feature type="domain" description="PHD-type" evidence="4">
    <location>
        <begin position="32"/>
        <end position="150"/>
    </location>
</feature>
<gene>
    <name evidence="5" type="ORF">DEA37_0012466</name>
</gene>
<dbReference type="InterPro" id="IPR013083">
    <property type="entry name" value="Znf_RING/FYVE/PHD"/>
</dbReference>
<keyword evidence="1" id="KW-0479">Metal-binding</keyword>
<dbReference type="SUPFAM" id="SSF48695">
    <property type="entry name" value="Multiheme cytochromes"/>
    <property type="match status" value="1"/>
</dbReference>
<dbReference type="PANTHER" id="PTHR12420:SF42">
    <property type="entry name" value="G2_M PHASE-SPECIFIC E3 UBIQUITIN-PROTEIN LIGASE"/>
    <property type="match status" value="1"/>
</dbReference>
<reference evidence="5 6" key="1">
    <citation type="journal article" date="2019" name="Gigascience">
        <title>Whole-genome sequence of the oriental lung fluke Paragonimus westermani.</title>
        <authorList>
            <person name="Oey H."/>
            <person name="Zakrzewski M."/>
            <person name="Narain K."/>
            <person name="Devi K.R."/>
            <person name="Agatsuma T."/>
            <person name="Nawaratna S."/>
            <person name="Gobert G.N."/>
            <person name="Jones M.K."/>
            <person name="Ragan M.A."/>
            <person name="McManus D.P."/>
            <person name="Krause L."/>
        </authorList>
    </citation>
    <scope>NUCLEOTIDE SEQUENCE [LARGE SCALE GENOMIC DNA]</scope>
    <source>
        <strain evidence="5 6">IND2009</strain>
    </source>
</reference>
<evidence type="ECO:0000313" key="5">
    <source>
        <dbReference type="EMBL" id="KAA3670628.1"/>
    </source>
</evidence>
<dbReference type="Gene3D" id="3.30.40.10">
    <property type="entry name" value="Zinc/RING finger domain, C3HC4 (zinc finger)"/>
    <property type="match status" value="1"/>
</dbReference>
<dbReference type="InterPro" id="IPR051188">
    <property type="entry name" value="PHD-type_Zinc_Finger"/>
</dbReference>
<evidence type="ECO:0000313" key="6">
    <source>
        <dbReference type="Proteomes" id="UP000324629"/>
    </source>
</evidence>
<dbReference type="EMBL" id="QNGE01009034">
    <property type="protein sequence ID" value="KAA3670628.1"/>
    <property type="molecule type" value="Genomic_DNA"/>
</dbReference>